<dbReference type="RefSeq" id="WP_020815158.1">
    <property type="nucleotide sequence ID" value="NZ_ATAY01000026.1"/>
</dbReference>
<gene>
    <name evidence="1" type="ORF">L323_08025</name>
</gene>
<dbReference type="EMBL" id="ATAY01000026">
    <property type="protein sequence ID" value="EPR12491.1"/>
    <property type="molecule type" value="Genomic_DNA"/>
</dbReference>
<protein>
    <recommendedName>
        <fullName evidence="3">Portal protein</fullName>
    </recommendedName>
</protein>
<dbReference type="OrthoDB" id="2491at2"/>
<dbReference type="AlphaFoldDB" id="U4R2S5"/>
<sequence>MSIFSRFTNKSPQTTRYEMVTETGNGFYMWNGKLFQSDIVRSCIRPKTKAIGKLVAKHIRTDKTGIQVNPDAYLRFLLEEPNPYMTGQVMQEKLATQLALNNNAFAVIIRDEFGYPVEIYPIPATTVEAIYDNTANLFLKFYFKNGNRSIFPYSDIIHLRQDFNDNDIFGESPAAALTSLMDIINTTDQGIIKAVKNGAVIKWLLKFSSSLRPEDLKKNAQDFVDNYLSIESTTMGVGAVDSKADIQRVEPKDYVPNAMIVDKVTQRVYSFFNTNEKIVQSKFSEDEWNAYYESEIEPLALQLSGEYTRKIFSRRERGFGNKIYFEASNLQWASLKTKLELLQMVDRGALTPNEWRETMSLAPLQGGNDPVRRLDTAVVNEIKTLLNKMNGNEKDIINTIKSLIGIARKGV</sequence>
<proteinExistence type="predicted"/>
<dbReference type="STRING" id="1330534.L323_08025"/>
<organism evidence="1 2">
    <name type="scientific">Ruminiclostridium papyrosolvens C7</name>
    <dbReference type="NCBI Taxonomy" id="1330534"/>
    <lineage>
        <taxon>Bacteria</taxon>
        <taxon>Bacillati</taxon>
        <taxon>Bacillota</taxon>
        <taxon>Clostridia</taxon>
        <taxon>Eubacteriales</taxon>
        <taxon>Oscillospiraceae</taxon>
        <taxon>Ruminiclostridium</taxon>
    </lineage>
</organism>
<dbReference type="PATRIC" id="fig|1330534.3.peg.1603"/>
<comment type="caution">
    <text evidence="1">The sequence shown here is derived from an EMBL/GenBank/DDBJ whole genome shotgun (WGS) entry which is preliminary data.</text>
</comment>
<reference evidence="1 2" key="1">
    <citation type="journal article" date="2013" name="Genome Announc.">
        <title>Draft Genome Sequence of the Cellulolytic Bacterium Clostridium papyrosolvens C7 (ATCC 700395).</title>
        <authorList>
            <person name="Zepeda V."/>
            <person name="Dassa B."/>
            <person name="Borovok I."/>
            <person name="Lamed R."/>
            <person name="Bayer E.A."/>
            <person name="Cate J.H."/>
        </authorList>
    </citation>
    <scope>NUCLEOTIDE SEQUENCE [LARGE SCALE GENOMIC DNA]</scope>
    <source>
        <strain evidence="1 2">C7</strain>
    </source>
</reference>
<evidence type="ECO:0000313" key="1">
    <source>
        <dbReference type="EMBL" id="EPR12491.1"/>
    </source>
</evidence>
<dbReference type="Proteomes" id="UP000016860">
    <property type="component" value="Unassembled WGS sequence"/>
</dbReference>
<accession>U4R2S5</accession>
<name>U4R2S5_9FIRM</name>
<evidence type="ECO:0000313" key="2">
    <source>
        <dbReference type="Proteomes" id="UP000016860"/>
    </source>
</evidence>
<evidence type="ECO:0008006" key="3">
    <source>
        <dbReference type="Google" id="ProtNLM"/>
    </source>
</evidence>
<dbReference type="InterPro" id="IPR006944">
    <property type="entry name" value="Phage/GTA_portal"/>
</dbReference>
<dbReference type="Pfam" id="PF04860">
    <property type="entry name" value="Phage_portal"/>
    <property type="match status" value="1"/>
</dbReference>